<proteinExistence type="predicted"/>
<evidence type="ECO:0000313" key="3">
    <source>
        <dbReference type="Proteomes" id="UP001056109"/>
    </source>
</evidence>
<keyword evidence="1" id="KW-1133">Transmembrane helix</keyword>
<feature type="transmembrane region" description="Helical" evidence="1">
    <location>
        <begin position="45"/>
        <end position="66"/>
    </location>
</feature>
<dbReference type="RefSeq" id="WP_252673662.1">
    <property type="nucleotide sequence ID" value="NZ_CP099547.1"/>
</dbReference>
<keyword evidence="3" id="KW-1185">Reference proteome</keyword>
<feature type="transmembrane region" description="Helical" evidence="1">
    <location>
        <begin position="6"/>
        <end position="24"/>
    </location>
</feature>
<reference evidence="2" key="1">
    <citation type="submission" date="2022-06" db="EMBL/GenBank/DDBJ databases">
        <title>Complete Genome Sequence of Arcanobacterium pinnipediorum strain DSM 28752 isolated from a harbour seal.</title>
        <authorList>
            <person name="Borowiak M."/>
            <person name="Kreitlow A."/>
            <person name="Alssahen M."/>
            <person name="Malorny B."/>
            <person name="Laemmler C."/>
            <person name="Prenger-Berninghoff E."/>
            <person name="Siebert U."/>
            <person name="Ploetz M."/>
            <person name="Abdulmawjood A."/>
        </authorList>
    </citation>
    <scope>NUCLEOTIDE SEQUENCE</scope>
    <source>
        <strain evidence="2">DSM 28752</strain>
    </source>
</reference>
<sequence>MNWWEIIGWTGSVLVVVSLMIPSVRRFRILNLTGSLIATIYNIYFGIWPYAAMNGVIVGIDAYWLIRLSQRKTTPPRGYAVVNAQASDPLVEHFLSRHLLDIQTNYPHFSRPDLDSAHIQLIIHEDEIVGIFAMTTADSTATIIADYVTARFRDLGPGKFVYAQTDFFTQLGIGELRIPLQATADPDYFTKQGFQRAHTDLTRALS</sequence>
<evidence type="ECO:0008006" key="4">
    <source>
        <dbReference type="Google" id="ProtNLM"/>
    </source>
</evidence>
<name>A0ABY5AK35_9ACTO</name>
<evidence type="ECO:0000256" key="1">
    <source>
        <dbReference type="SAM" id="Phobius"/>
    </source>
</evidence>
<organism evidence="2 3">
    <name type="scientific">Arcanobacterium pinnipediorum</name>
    <dbReference type="NCBI Taxonomy" id="1503041"/>
    <lineage>
        <taxon>Bacteria</taxon>
        <taxon>Bacillati</taxon>
        <taxon>Actinomycetota</taxon>
        <taxon>Actinomycetes</taxon>
        <taxon>Actinomycetales</taxon>
        <taxon>Actinomycetaceae</taxon>
        <taxon>Arcanobacterium</taxon>
    </lineage>
</organism>
<evidence type="ECO:0000313" key="2">
    <source>
        <dbReference type="EMBL" id="USR79801.1"/>
    </source>
</evidence>
<protein>
    <recommendedName>
        <fullName evidence="4">Inner membrane protein</fullName>
    </recommendedName>
</protein>
<dbReference type="EMBL" id="CP099547">
    <property type="protein sequence ID" value="USR79801.1"/>
    <property type="molecule type" value="Genomic_DNA"/>
</dbReference>
<keyword evidence="1" id="KW-0812">Transmembrane</keyword>
<keyword evidence="1" id="KW-0472">Membrane</keyword>
<accession>A0ABY5AK35</accession>
<gene>
    <name evidence="2" type="ORF">NG665_02095</name>
</gene>
<dbReference type="Proteomes" id="UP001056109">
    <property type="component" value="Chromosome"/>
</dbReference>
<dbReference type="InterPro" id="IPR016181">
    <property type="entry name" value="Acyl_CoA_acyltransferase"/>
</dbReference>
<dbReference type="SUPFAM" id="SSF55729">
    <property type="entry name" value="Acyl-CoA N-acyltransferases (Nat)"/>
    <property type="match status" value="1"/>
</dbReference>